<sequence>MWSWINEYSGALSALGSLATIVIWAVYLQLLFGSYREGRRAKILINRGAGPTLDGHCLVANMSARPIYIDAVLLDFTVQEEDGECKQLSYSLSNLNIDDEDTSDSRTRLFQGPLQSGEHIDIGTFRQLIGKMSPPDFDAFETIDSVRIVIVATYTSEDKPAAAERIFDVIKKDDRLLLSPRTYSAHQLRGRRARKGIEQTMRDLQRGERNGDGGNILRR</sequence>
<feature type="transmembrane region" description="Helical" evidence="1">
    <location>
        <begin position="12"/>
        <end position="32"/>
    </location>
</feature>
<protein>
    <submittedName>
        <fullName evidence="2">Uncharacterized protein</fullName>
    </submittedName>
</protein>
<name>A0A0D5LS00_MAREN</name>
<keyword evidence="1" id="KW-0812">Transmembrane</keyword>
<dbReference type="Proteomes" id="UP000032611">
    <property type="component" value="Chromosome"/>
</dbReference>
<evidence type="ECO:0000313" key="3">
    <source>
        <dbReference type="Proteomes" id="UP000032611"/>
    </source>
</evidence>
<reference evidence="2 3" key="1">
    <citation type="journal article" date="2015" name="Genome Announc.">
        <title>Complete genome sequence of Martelella endophytica YC6887, which has antifungal activity associated with a halophyte.</title>
        <authorList>
            <person name="Khan A."/>
            <person name="Khan H."/>
            <person name="Chung E.J."/>
            <person name="Hossain M.T."/>
            <person name="Chung Y.R."/>
        </authorList>
    </citation>
    <scope>NUCLEOTIDE SEQUENCE [LARGE SCALE GENOMIC DNA]</scope>
    <source>
        <strain evidence="2">YC6887</strain>
    </source>
</reference>
<proteinExistence type="predicted"/>
<dbReference type="AlphaFoldDB" id="A0A0D5LS00"/>
<keyword evidence="1" id="KW-1133">Transmembrane helix</keyword>
<gene>
    <name evidence="2" type="ORF">TM49_15400</name>
</gene>
<dbReference type="STRING" id="1486262.TM49_15400"/>
<evidence type="ECO:0000313" key="2">
    <source>
        <dbReference type="EMBL" id="AJY46745.1"/>
    </source>
</evidence>
<evidence type="ECO:0000256" key="1">
    <source>
        <dbReference type="SAM" id="Phobius"/>
    </source>
</evidence>
<dbReference type="EMBL" id="CP010803">
    <property type="protein sequence ID" value="AJY46745.1"/>
    <property type="molecule type" value="Genomic_DNA"/>
</dbReference>
<dbReference type="KEGG" id="mey:TM49_15400"/>
<keyword evidence="1" id="KW-0472">Membrane</keyword>
<dbReference type="PATRIC" id="fig|1486262.3.peg.3181"/>
<dbReference type="OrthoDB" id="7406133at2"/>
<organism evidence="2 3">
    <name type="scientific">Martelella endophytica</name>
    <dbReference type="NCBI Taxonomy" id="1486262"/>
    <lineage>
        <taxon>Bacteria</taxon>
        <taxon>Pseudomonadati</taxon>
        <taxon>Pseudomonadota</taxon>
        <taxon>Alphaproteobacteria</taxon>
        <taxon>Hyphomicrobiales</taxon>
        <taxon>Aurantimonadaceae</taxon>
        <taxon>Martelella</taxon>
    </lineage>
</organism>
<keyword evidence="3" id="KW-1185">Reference proteome</keyword>
<dbReference type="HOGENOM" id="CLU_100481_0_0_5"/>
<accession>A0A0D5LS00</accession>
<dbReference type="RefSeq" id="WP_045682566.1">
    <property type="nucleotide sequence ID" value="NZ_CP010803.1"/>
</dbReference>